<organism evidence="26 27">
    <name type="scientific">Sparus aurata</name>
    <name type="common">Gilthead sea bream</name>
    <dbReference type="NCBI Taxonomy" id="8175"/>
    <lineage>
        <taxon>Eukaryota</taxon>
        <taxon>Metazoa</taxon>
        <taxon>Chordata</taxon>
        <taxon>Craniata</taxon>
        <taxon>Vertebrata</taxon>
        <taxon>Euteleostomi</taxon>
        <taxon>Actinopterygii</taxon>
        <taxon>Neopterygii</taxon>
        <taxon>Teleostei</taxon>
        <taxon>Neoteleostei</taxon>
        <taxon>Acanthomorphata</taxon>
        <taxon>Eupercaria</taxon>
        <taxon>Spariformes</taxon>
        <taxon>Sparidae</taxon>
        <taxon>Sparus</taxon>
    </lineage>
</organism>
<keyword evidence="5 23" id="KW-0349">Heme</keyword>
<dbReference type="Proteomes" id="UP000472265">
    <property type="component" value="Chromosome 17"/>
</dbReference>
<reference evidence="26" key="1">
    <citation type="submission" date="2021-04" db="EMBL/GenBank/DDBJ databases">
        <authorList>
            <consortium name="Wellcome Sanger Institute Data Sharing"/>
        </authorList>
    </citation>
    <scope>NUCLEOTIDE SEQUENCE [LARGE SCALE GENOMIC DNA]</scope>
</reference>
<evidence type="ECO:0000313" key="27">
    <source>
        <dbReference type="Proteomes" id="UP000472265"/>
    </source>
</evidence>
<dbReference type="Pfam" id="PF00067">
    <property type="entry name" value="p450"/>
    <property type="match status" value="1"/>
</dbReference>
<keyword evidence="11 23" id="KW-0408">Iron</keyword>
<evidence type="ECO:0000256" key="20">
    <source>
        <dbReference type="ARBA" id="ARBA00044282"/>
    </source>
</evidence>
<dbReference type="Ensembl" id="ENSSAUT00010010421.1">
    <property type="protein sequence ID" value="ENSSAUP00010009785.1"/>
    <property type="gene ID" value="ENSSAUG00010004811.1"/>
</dbReference>
<dbReference type="GO" id="GO:0004508">
    <property type="term" value="F:steroid 17-alpha-monooxygenase activity"/>
    <property type="evidence" value="ECO:0007669"/>
    <property type="project" value="TreeGrafter"/>
</dbReference>
<evidence type="ECO:0000256" key="15">
    <source>
        <dbReference type="ARBA" id="ARBA00023250"/>
    </source>
</evidence>
<keyword evidence="7 23" id="KW-0479">Metal-binding</keyword>
<evidence type="ECO:0000256" key="24">
    <source>
        <dbReference type="RuleBase" id="RU000461"/>
    </source>
</evidence>
<evidence type="ECO:0000256" key="8">
    <source>
        <dbReference type="ARBA" id="ARBA00022824"/>
    </source>
</evidence>
<keyword evidence="10 24" id="KW-0560">Oxidoreductase</keyword>
<evidence type="ECO:0000256" key="25">
    <source>
        <dbReference type="SAM" id="SignalP"/>
    </source>
</evidence>
<dbReference type="Gene3D" id="1.10.630.10">
    <property type="entry name" value="Cytochrome P450"/>
    <property type="match status" value="1"/>
</dbReference>
<evidence type="ECO:0000256" key="11">
    <source>
        <dbReference type="ARBA" id="ARBA00023004"/>
    </source>
</evidence>
<dbReference type="InterPro" id="IPR001128">
    <property type="entry name" value="Cyt_P450"/>
</dbReference>
<dbReference type="GO" id="GO:0004509">
    <property type="term" value="F:steroid 21-monooxygenase activity"/>
    <property type="evidence" value="ECO:0007669"/>
    <property type="project" value="UniProtKB-EC"/>
</dbReference>
<keyword evidence="6" id="KW-0754">Steroid-binding</keyword>
<keyword evidence="13" id="KW-0446">Lipid-binding</keyword>
<dbReference type="GeneTree" id="ENSGT00940000158338"/>
<sequence length="526" mass="58318">MAIEISAISVVAVFLVLLLLILLICSSGQRGTSVNGDHKGSKSSADSGLLQCLHQFLPGSSSPSLPGPPSFPPIGNMMELTHDHLPIHLTSLAQRYGHIYRLKCGNTTMVVLNSSDVIREALVKKWSDFAGRPVSYTADIVSGGGHTISLGDYNEEWRAHRRLVHSALQRCCQQSLHDVIERQALHLRKVLMEYKGSAVDLSEDFTVAASNVITTLAFGKEYDKSSLELQQLHSCLNEIVALWGSSWISVLDSFPVLRKLPNPVFSRLLKEVARRDEIIRKHLNNYKSQERKNEDAITGSLLQGLEKQHDTEQGVLLTDVHVHMATVDLLIGGTETTAAWLSWTVAFLLHRPEVQTKVYEEMCAVLEGRYPKYSDRHRLPVLCALVHEVLRLRPVAPLAVPHRAIRDSSIAGYFIPKNTVIIPNLFGAHHDPAVWPDPYSFKPERFLEGGGGSTRALIPFGGGARLCLGESVARMELFLFTGYLLRDFQFVPPEREASLPDLRGVASVVLKTSTSPAEDDFSKMQK</sequence>
<evidence type="ECO:0000256" key="19">
    <source>
        <dbReference type="ARBA" id="ARBA00044265"/>
    </source>
</evidence>
<feature type="chain" id="PRO_5025463678" description="Steroid 21-hydroxylase" evidence="25">
    <location>
        <begin position="29"/>
        <end position="526"/>
    </location>
</feature>
<evidence type="ECO:0000256" key="5">
    <source>
        <dbReference type="ARBA" id="ARBA00022617"/>
    </source>
</evidence>
<evidence type="ECO:0000256" key="2">
    <source>
        <dbReference type="ARBA" id="ARBA00004174"/>
    </source>
</evidence>
<dbReference type="GO" id="GO:0005496">
    <property type="term" value="F:steroid binding"/>
    <property type="evidence" value="ECO:0007669"/>
    <property type="project" value="UniProtKB-KW"/>
</dbReference>
<dbReference type="InterPro" id="IPR002401">
    <property type="entry name" value="Cyt_P450_E_grp-I"/>
</dbReference>
<comment type="similarity">
    <text evidence="4 24">Belongs to the cytochrome P450 family.</text>
</comment>
<proteinExistence type="inferred from homology"/>
<evidence type="ECO:0000256" key="23">
    <source>
        <dbReference type="PIRSR" id="PIRSR602401-1"/>
    </source>
</evidence>
<keyword evidence="8" id="KW-0256">Endoplasmic reticulum</keyword>
<keyword evidence="25" id="KW-0732">Signal</keyword>
<dbReference type="FunFam" id="1.10.630.10:FF:000049">
    <property type="entry name" value="steroid 21-hydroxylase isoform X1"/>
    <property type="match status" value="1"/>
</dbReference>
<dbReference type="GO" id="GO:0006694">
    <property type="term" value="P:steroid biosynthetic process"/>
    <property type="evidence" value="ECO:0007669"/>
    <property type="project" value="UniProtKB-KW"/>
</dbReference>
<feature type="signal peptide" evidence="25">
    <location>
        <begin position="1"/>
        <end position="28"/>
    </location>
</feature>
<feature type="binding site" description="axial binding residue" evidence="23">
    <location>
        <position position="467"/>
    </location>
    <ligand>
        <name>heme</name>
        <dbReference type="ChEBI" id="CHEBI:30413"/>
    </ligand>
    <ligandPart>
        <name>Fe</name>
        <dbReference type="ChEBI" id="CHEBI:18248"/>
    </ligandPart>
</feature>
<evidence type="ECO:0000256" key="21">
    <source>
        <dbReference type="ARBA" id="ARBA00044304"/>
    </source>
</evidence>
<comment type="cofactor">
    <cofactor evidence="1">
        <name>heme b</name>
        <dbReference type="ChEBI" id="CHEBI:60344"/>
    </cofactor>
</comment>
<evidence type="ECO:0000256" key="17">
    <source>
        <dbReference type="ARBA" id="ARBA00044116"/>
    </source>
</evidence>
<gene>
    <name evidence="26" type="primary">LOC115567844</name>
</gene>
<evidence type="ECO:0000256" key="10">
    <source>
        <dbReference type="ARBA" id="ARBA00023002"/>
    </source>
</evidence>
<evidence type="ECO:0000256" key="3">
    <source>
        <dbReference type="ARBA" id="ARBA00004406"/>
    </source>
</evidence>
<accession>A0A671U6Y1</accession>
<dbReference type="PRINTS" id="PR00385">
    <property type="entry name" value="P450"/>
</dbReference>
<evidence type="ECO:0000313" key="26">
    <source>
        <dbReference type="Ensembl" id="ENSSAUP00010009785.1"/>
    </source>
</evidence>
<dbReference type="InterPro" id="IPR017972">
    <property type="entry name" value="Cyt_P450_CS"/>
</dbReference>
<dbReference type="EC" id="1.14.14.16" evidence="16"/>
<dbReference type="AlphaFoldDB" id="A0A671U6Y1"/>
<dbReference type="GO" id="GO:0005506">
    <property type="term" value="F:iron ion binding"/>
    <property type="evidence" value="ECO:0007669"/>
    <property type="project" value="InterPro"/>
</dbReference>
<keyword evidence="27" id="KW-1185">Reference proteome</keyword>
<comment type="subcellular location">
    <subcellularLocation>
        <location evidence="3">Endoplasmic reticulum membrane</location>
        <topology evidence="3">Peripheral membrane protein</topology>
    </subcellularLocation>
    <subcellularLocation>
        <location evidence="2">Microsome membrane</location>
        <topology evidence="2">Peripheral membrane protein</topology>
    </subcellularLocation>
</comment>
<dbReference type="InParanoid" id="A0A671U6Y1"/>
<dbReference type="PANTHER" id="PTHR24289">
    <property type="entry name" value="STEROID 17-ALPHA-HYDROXYLASE/17,20 LYASE"/>
    <property type="match status" value="1"/>
</dbReference>
<dbReference type="GO" id="GO:0020037">
    <property type="term" value="F:heme binding"/>
    <property type="evidence" value="ECO:0007669"/>
    <property type="project" value="InterPro"/>
</dbReference>
<dbReference type="SUPFAM" id="SSF48264">
    <property type="entry name" value="Cytochrome P450"/>
    <property type="match status" value="1"/>
</dbReference>
<protein>
    <recommendedName>
        <fullName evidence="17">Steroid 21-hydroxylase</fullName>
        <ecNumber evidence="16">1.14.14.16</ecNumber>
    </recommendedName>
    <alternativeName>
        <fullName evidence="21">21-OHase</fullName>
    </alternativeName>
    <alternativeName>
        <fullName evidence="18">Cytochrome P-450c21</fullName>
    </alternativeName>
    <alternativeName>
        <fullName evidence="22">Cytochrome P450 21</fullName>
    </alternativeName>
    <alternativeName>
        <fullName evidence="20">Cytochrome P450 XXI</fullName>
    </alternativeName>
    <alternativeName>
        <fullName evidence="19">Cytochrome P450-C21</fullName>
    </alternativeName>
</protein>
<reference evidence="26" key="3">
    <citation type="submission" date="2025-09" db="UniProtKB">
        <authorList>
            <consortium name="Ensembl"/>
        </authorList>
    </citation>
    <scope>IDENTIFICATION</scope>
</reference>
<keyword evidence="12 24" id="KW-0503">Monooxygenase</keyword>
<dbReference type="PRINTS" id="PR00463">
    <property type="entry name" value="EP450I"/>
</dbReference>
<keyword evidence="9" id="KW-0492">Microsome</keyword>
<name>A0A671U6Y1_SPAAU</name>
<evidence type="ECO:0000256" key="9">
    <source>
        <dbReference type="ARBA" id="ARBA00022848"/>
    </source>
</evidence>
<evidence type="ECO:0000256" key="7">
    <source>
        <dbReference type="ARBA" id="ARBA00022723"/>
    </source>
</evidence>
<dbReference type="GO" id="GO:0042448">
    <property type="term" value="P:progesterone metabolic process"/>
    <property type="evidence" value="ECO:0007669"/>
    <property type="project" value="TreeGrafter"/>
</dbReference>
<reference evidence="26" key="2">
    <citation type="submission" date="2025-08" db="UniProtKB">
        <authorList>
            <consortium name="Ensembl"/>
        </authorList>
    </citation>
    <scope>IDENTIFICATION</scope>
</reference>
<keyword evidence="15" id="KW-0755">Steroidogenesis</keyword>
<evidence type="ECO:0000256" key="22">
    <source>
        <dbReference type="ARBA" id="ARBA00044342"/>
    </source>
</evidence>
<dbReference type="GO" id="GO:0005789">
    <property type="term" value="C:endoplasmic reticulum membrane"/>
    <property type="evidence" value="ECO:0007669"/>
    <property type="project" value="UniProtKB-SubCell"/>
</dbReference>
<keyword evidence="14" id="KW-0472">Membrane</keyword>
<dbReference type="GO" id="GO:0042446">
    <property type="term" value="P:hormone biosynthetic process"/>
    <property type="evidence" value="ECO:0007669"/>
    <property type="project" value="TreeGrafter"/>
</dbReference>
<evidence type="ECO:0000256" key="14">
    <source>
        <dbReference type="ARBA" id="ARBA00023136"/>
    </source>
</evidence>
<dbReference type="PROSITE" id="PS00086">
    <property type="entry name" value="CYTOCHROME_P450"/>
    <property type="match status" value="1"/>
</dbReference>
<evidence type="ECO:0000256" key="18">
    <source>
        <dbReference type="ARBA" id="ARBA00044217"/>
    </source>
</evidence>
<evidence type="ECO:0000256" key="6">
    <source>
        <dbReference type="ARBA" id="ARBA00022665"/>
    </source>
</evidence>
<dbReference type="InterPro" id="IPR036396">
    <property type="entry name" value="Cyt_P450_sf"/>
</dbReference>
<comment type="cofactor">
    <cofactor evidence="23">
        <name>heme</name>
        <dbReference type="ChEBI" id="CHEBI:30413"/>
    </cofactor>
</comment>
<evidence type="ECO:0000256" key="13">
    <source>
        <dbReference type="ARBA" id="ARBA00023121"/>
    </source>
</evidence>
<evidence type="ECO:0000256" key="12">
    <source>
        <dbReference type="ARBA" id="ARBA00023033"/>
    </source>
</evidence>
<dbReference type="PANTHER" id="PTHR24289:SF17">
    <property type="entry name" value="STEROID 21-HYDROXYLASE ISOFORM X1"/>
    <property type="match status" value="1"/>
</dbReference>
<evidence type="ECO:0000256" key="16">
    <source>
        <dbReference type="ARBA" id="ARBA00044040"/>
    </source>
</evidence>
<dbReference type="OMA" id="RICVHEM"/>
<evidence type="ECO:0000256" key="1">
    <source>
        <dbReference type="ARBA" id="ARBA00001970"/>
    </source>
</evidence>
<evidence type="ECO:0000256" key="4">
    <source>
        <dbReference type="ARBA" id="ARBA00010617"/>
    </source>
</evidence>